<comment type="cofactor">
    <cofactor evidence="1">
        <name>Zn(2+)</name>
        <dbReference type="ChEBI" id="CHEBI:29105"/>
    </cofactor>
</comment>
<comment type="caution">
    <text evidence="8">The sequence shown here is derived from an EMBL/GenBank/DDBJ whole genome shotgun (WGS) entry which is preliminary data.</text>
</comment>
<dbReference type="PROSITE" id="PS51257">
    <property type="entry name" value="PROKAR_LIPOPROTEIN"/>
    <property type="match status" value="1"/>
</dbReference>
<comment type="similarity">
    <text evidence="2">Belongs to the beta-class carbonic anhydrase family.</text>
</comment>
<comment type="catalytic activity">
    <reaction evidence="7">
        <text>hydrogencarbonate + H(+) = CO2 + H2O</text>
        <dbReference type="Rhea" id="RHEA:10748"/>
        <dbReference type="ChEBI" id="CHEBI:15377"/>
        <dbReference type="ChEBI" id="CHEBI:15378"/>
        <dbReference type="ChEBI" id="CHEBI:16526"/>
        <dbReference type="ChEBI" id="CHEBI:17544"/>
        <dbReference type="EC" id="4.2.1.1"/>
    </reaction>
</comment>
<dbReference type="EMBL" id="BSOW01000009">
    <property type="protein sequence ID" value="GLR86220.1"/>
    <property type="molecule type" value="Genomic_DNA"/>
</dbReference>
<organism evidence="8 9">
    <name type="scientific">Bradyrhizobium iriomotense</name>
    <dbReference type="NCBI Taxonomy" id="441950"/>
    <lineage>
        <taxon>Bacteria</taxon>
        <taxon>Pseudomonadati</taxon>
        <taxon>Pseudomonadota</taxon>
        <taxon>Alphaproteobacteria</taxon>
        <taxon>Hyphomicrobiales</taxon>
        <taxon>Nitrobacteraceae</taxon>
        <taxon>Bradyrhizobium</taxon>
    </lineage>
</organism>
<evidence type="ECO:0000256" key="7">
    <source>
        <dbReference type="ARBA" id="ARBA00048348"/>
    </source>
</evidence>
<evidence type="ECO:0000256" key="4">
    <source>
        <dbReference type="ARBA" id="ARBA00022723"/>
    </source>
</evidence>
<name>A0ABQ6AXR8_9BRAD</name>
<dbReference type="InterPro" id="IPR036874">
    <property type="entry name" value="Carbonic_anhydrase_sf"/>
</dbReference>
<evidence type="ECO:0000256" key="2">
    <source>
        <dbReference type="ARBA" id="ARBA00006217"/>
    </source>
</evidence>
<dbReference type="PANTHER" id="PTHR11002">
    <property type="entry name" value="CARBONIC ANHYDRASE"/>
    <property type="match status" value="1"/>
</dbReference>
<dbReference type="Gene3D" id="3.40.1050.10">
    <property type="entry name" value="Carbonic anhydrase"/>
    <property type="match status" value="1"/>
</dbReference>
<evidence type="ECO:0000313" key="9">
    <source>
        <dbReference type="Proteomes" id="UP001156905"/>
    </source>
</evidence>
<dbReference type="SMART" id="SM00947">
    <property type="entry name" value="Pro_CA"/>
    <property type="match status" value="1"/>
</dbReference>
<dbReference type="Proteomes" id="UP001156905">
    <property type="component" value="Unassembled WGS sequence"/>
</dbReference>
<keyword evidence="6" id="KW-0456">Lyase</keyword>
<dbReference type="InterPro" id="IPR001765">
    <property type="entry name" value="Carbonic_anhydrase"/>
</dbReference>
<sequence length="231" mass="24216">MPVDARDLGLISGQIGTPTQHPFAAVLGCSDARVPIELIFNEGPNDLFVVRVAGNVLGTDVLGSLKFAVDHLGGSVKLIVVLGHSGCGAVTSAVDVFLDPGDYLSLATKHSLRNILDRLLVVIQTCARKLATAFGPEVAHRPGYREALIEASIVTNAALAAYSIQQGVGTNEAGELRAVYGVYLLETREVWAPHAGDTKGVGLAAAPRDLDGFVDLGDAIVRSERIAGLLR</sequence>
<evidence type="ECO:0000256" key="1">
    <source>
        <dbReference type="ARBA" id="ARBA00001947"/>
    </source>
</evidence>
<keyword evidence="4" id="KW-0479">Metal-binding</keyword>
<accession>A0ABQ6AXR8</accession>
<evidence type="ECO:0000256" key="3">
    <source>
        <dbReference type="ARBA" id="ARBA00012925"/>
    </source>
</evidence>
<keyword evidence="9" id="KW-1185">Reference proteome</keyword>
<dbReference type="PANTHER" id="PTHR11002:SF76">
    <property type="entry name" value="CARBONIC ANHYDRASE"/>
    <property type="match status" value="1"/>
</dbReference>
<reference evidence="9" key="1">
    <citation type="journal article" date="2019" name="Int. J. Syst. Evol. Microbiol.">
        <title>The Global Catalogue of Microorganisms (GCM) 10K type strain sequencing project: providing services to taxonomists for standard genome sequencing and annotation.</title>
        <authorList>
            <consortium name="The Broad Institute Genomics Platform"/>
            <consortium name="The Broad Institute Genome Sequencing Center for Infectious Disease"/>
            <person name="Wu L."/>
            <person name="Ma J."/>
        </authorList>
    </citation>
    <scope>NUCLEOTIDE SEQUENCE [LARGE SCALE GENOMIC DNA]</scope>
    <source>
        <strain evidence="9">NBRC 102520</strain>
    </source>
</reference>
<gene>
    <name evidence="8" type="ORF">GCM10007857_29310</name>
</gene>
<evidence type="ECO:0000313" key="8">
    <source>
        <dbReference type="EMBL" id="GLR86220.1"/>
    </source>
</evidence>
<proteinExistence type="inferred from homology"/>
<dbReference type="SUPFAM" id="SSF53056">
    <property type="entry name" value="beta-carbonic anhydrase, cab"/>
    <property type="match status" value="1"/>
</dbReference>
<keyword evidence="5" id="KW-0862">Zinc</keyword>
<evidence type="ECO:0000256" key="5">
    <source>
        <dbReference type="ARBA" id="ARBA00022833"/>
    </source>
</evidence>
<protein>
    <recommendedName>
        <fullName evidence="3">carbonic anhydrase</fullName>
        <ecNumber evidence="3">4.2.1.1</ecNumber>
    </recommendedName>
</protein>
<dbReference type="Pfam" id="PF00484">
    <property type="entry name" value="Pro_CA"/>
    <property type="match status" value="1"/>
</dbReference>
<evidence type="ECO:0000256" key="6">
    <source>
        <dbReference type="ARBA" id="ARBA00023239"/>
    </source>
</evidence>
<dbReference type="EC" id="4.2.1.1" evidence="3"/>